<name>A0A0E0NWN6_ORYRU</name>
<keyword evidence="3" id="KW-1185">Reference proteome</keyword>
<evidence type="ECO:0000256" key="1">
    <source>
        <dbReference type="SAM" id="MobiDB-lite"/>
    </source>
</evidence>
<evidence type="ECO:0000313" key="2">
    <source>
        <dbReference type="EnsemblPlants" id="ORUFI03G22490.1"/>
    </source>
</evidence>
<dbReference type="HOGENOM" id="CLU_2296320_0_0_1"/>
<dbReference type="AlphaFoldDB" id="A0A0E0NWN6"/>
<reference evidence="2" key="2">
    <citation type="submission" date="2015-06" db="UniProtKB">
        <authorList>
            <consortium name="EnsemblPlants"/>
        </authorList>
    </citation>
    <scope>IDENTIFICATION</scope>
</reference>
<accession>A0A0E0NWN6</accession>
<dbReference type="EnsemblPlants" id="ORUFI03G22490.1">
    <property type="protein sequence ID" value="ORUFI03G22490.1"/>
    <property type="gene ID" value="ORUFI03G22490"/>
</dbReference>
<dbReference type="Gramene" id="ORUFI03G22490.1">
    <property type="protein sequence ID" value="ORUFI03G22490.1"/>
    <property type="gene ID" value="ORUFI03G22490"/>
</dbReference>
<protein>
    <submittedName>
        <fullName evidence="2">Uncharacterized protein</fullName>
    </submittedName>
</protein>
<reference evidence="3" key="1">
    <citation type="submission" date="2013-06" db="EMBL/GenBank/DDBJ databases">
        <authorList>
            <person name="Zhao Q."/>
        </authorList>
    </citation>
    <scope>NUCLEOTIDE SEQUENCE</scope>
    <source>
        <strain evidence="3">cv. W1943</strain>
    </source>
</reference>
<sequence length="101" mass="10609">MQLAAAGVGVLWSDAASGSRRPHGVEGAAGVVQRLVGAHGTEAQPVVSEGRHGTCDRRKVVMVQTTGARMRGRCSGGSSTVSDDARRRRQWGRERGVASLQ</sequence>
<feature type="region of interest" description="Disordered" evidence="1">
    <location>
        <begin position="69"/>
        <end position="101"/>
    </location>
</feature>
<dbReference type="Proteomes" id="UP000008022">
    <property type="component" value="Unassembled WGS sequence"/>
</dbReference>
<evidence type="ECO:0000313" key="3">
    <source>
        <dbReference type="Proteomes" id="UP000008022"/>
    </source>
</evidence>
<feature type="compositionally biased region" description="Basic and acidic residues" evidence="1">
    <location>
        <begin position="83"/>
        <end position="101"/>
    </location>
</feature>
<organism evidence="2 3">
    <name type="scientific">Oryza rufipogon</name>
    <name type="common">Brownbeard rice</name>
    <name type="synonym">Asian wild rice</name>
    <dbReference type="NCBI Taxonomy" id="4529"/>
    <lineage>
        <taxon>Eukaryota</taxon>
        <taxon>Viridiplantae</taxon>
        <taxon>Streptophyta</taxon>
        <taxon>Embryophyta</taxon>
        <taxon>Tracheophyta</taxon>
        <taxon>Spermatophyta</taxon>
        <taxon>Magnoliopsida</taxon>
        <taxon>Liliopsida</taxon>
        <taxon>Poales</taxon>
        <taxon>Poaceae</taxon>
        <taxon>BOP clade</taxon>
        <taxon>Oryzoideae</taxon>
        <taxon>Oryzeae</taxon>
        <taxon>Oryzinae</taxon>
        <taxon>Oryza</taxon>
    </lineage>
</organism>
<proteinExistence type="predicted"/>